<dbReference type="Proteomes" id="UP001430290">
    <property type="component" value="Unassembled WGS sequence"/>
</dbReference>
<dbReference type="EMBL" id="JAIQDJ010000010">
    <property type="protein sequence ID" value="MBZ4187052.1"/>
    <property type="molecule type" value="Genomic_DNA"/>
</dbReference>
<proteinExistence type="predicted"/>
<keyword evidence="2" id="KW-0812">Transmembrane</keyword>
<feature type="compositionally biased region" description="Polar residues" evidence="1">
    <location>
        <begin position="106"/>
        <end position="115"/>
    </location>
</feature>
<feature type="compositionally biased region" description="Low complexity" evidence="1">
    <location>
        <begin position="116"/>
        <end position="145"/>
    </location>
</feature>
<sequence>MPRLLPSSTESTLERQIIGAVTLLLHAVLAWCLLHVAGQGMTGTGTAEQGDGGALVVTFIAVPRKETNPQPSPTVPVPPASEPPAEHPATTTSHAIIPNRDPSLARTLSTTGDYVTSNMSSAASSLSPPPTTSTAGASSAQSGSPDNDLRASYHAALRARIVTTWQSLTTRAFPSGCTLTLNQSTGGAVTSSSANGCALSSEDRLQLEAAALMAQPLPYAGYEAVFAPELHLSL</sequence>
<evidence type="ECO:0000256" key="2">
    <source>
        <dbReference type="SAM" id="Phobius"/>
    </source>
</evidence>
<keyword evidence="2" id="KW-1133">Transmembrane helix</keyword>
<name>A0ABS7TGT6_9GAMM</name>
<feature type="compositionally biased region" description="Pro residues" evidence="1">
    <location>
        <begin position="70"/>
        <end position="82"/>
    </location>
</feature>
<evidence type="ECO:0000256" key="1">
    <source>
        <dbReference type="SAM" id="MobiDB-lite"/>
    </source>
</evidence>
<feature type="transmembrane region" description="Helical" evidence="2">
    <location>
        <begin position="16"/>
        <end position="34"/>
    </location>
</feature>
<organism evidence="3 4">
    <name type="scientific">Thermomonas beijingensis</name>
    <dbReference type="NCBI Taxonomy" id="2872701"/>
    <lineage>
        <taxon>Bacteria</taxon>
        <taxon>Pseudomonadati</taxon>
        <taxon>Pseudomonadota</taxon>
        <taxon>Gammaproteobacteria</taxon>
        <taxon>Lysobacterales</taxon>
        <taxon>Lysobacteraceae</taxon>
        <taxon>Thermomonas</taxon>
    </lineage>
</organism>
<gene>
    <name evidence="3" type="ORF">K7B09_12045</name>
</gene>
<feature type="region of interest" description="Disordered" evidence="1">
    <location>
        <begin position="64"/>
        <end position="148"/>
    </location>
</feature>
<keyword evidence="4" id="KW-1185">Reference proteome</keyword>
<dbReference type="RefSeq" id="WP_223629724.1">
    <property type="nucleotide sequence ID" value="NZ_JAIQDJ010000010.1"/>
</dbReference>
<protein>
    <submittedName>
        <fullName evidence="3">Uncharacterized protein</fullName>
    </submittedName>
</protein>
<evidence type="ECO:0000313" key="3">
    <source>
        <dbReference type="EMBL" id="MBZ4187052.1"/>
    </source>
</evidence>
<evidence type="ECO:0000313" key="4">
    <source>
        <dbReference type="Proteomes" id="UP001430290"/>
    </source>
</evidence>
<keyword evidence="2" id="KW-0472">Membrane</keyword>
<reference evidence="3" key="1">
    <citation type="submission" date="2021-09" db="EMBL/GenBank/DDBJ databases">
        <authorList>
            <person name="Wu T."/>
            <person name="Guo S.Z."/>
        </authorList>
    </citation>
    <scope>NUCLEOTIDE SEQUENCE</scope>
    <source>
        <strain evidence="3">RSS-23</strain>
    </source>
</reference>
<comment type="caution">
    <text evidence="3">The sequence shown here is derived from an EMBL/GenBank/DDBJ whole genome shotgun (WGS) entry which is preliminary data.</text>
</comment>
<accession>A0ABS7TGT6</accession>